<protein>
    <submittedName>
        <fullName evidence="2">3'5'-cyclic nucleotide phosphodiesterase N-terminal domain-containing protein</fullName>
    </submittedName>
</protein>
<accession>A0AC34FDX6</accession>
<dbReference type="WBParaSite" id="ES5_v2.g15464.t1">
    <property type="protein sequence ID" value="ES5_v2.g15464.t1"/>
    <property type="gene ID" value="ES5_v2.g15464"/>
</dbReference>
<dbReference type="Proteomes" id="UP000887579">
    <property type="component" value="Unplaced"/>
</dbReference>
<sequence length="104" mass="11917">MMIVGDRLRYILHQLNSGQLPLDDLKKNIEYAALVLETAYMDETRRICDEDDDLAEVTPDTVPDEVREWLAATFTRQAAAGKKREKPKFKSVANAIRTGIFFEK</sequence>
<reference evidence="2" key="1">
    <citation type="submission" date="2022-11" db="UniProtKB">
        <authorList>
            <consortium name="WormBaseParasite"/>
        </authorList>
    </citation>
    <scope>IDENTIFICATION</scope>
</reference>
<name>A0AC34FDX6_9BILA</name>
<evidence type="ECO:0000313" key="2">
    <source>
        <dbReference type="WBParaSite" id="ES5_v2.g15464.t1"/>
    </source>
</evidence>
<organism evidence="1 2">
    <name type="scientific">Panagrolaimus sp. ES5</name>
    <dbReference type="NCBI Taxonomy" id="591445"/>
    <lineage>
        <taxon>Eukaryota</taxon>
        <taxon>Metazoa</taxon>
        <taxon>Ecdysozoa</taxon>
        <taxon>Nematoda</taxon>
        <taxon>Chromadorea</taxon>
        <taxon>Rhabditida</taxon>
        <taxon>Tylenchina</taxon>
        <taxon>Panagrolaimomorpha</taxon>
        <taxon>Panagrolaimoidea</taxon>
        <taxon>Panagrolaimidae</taxon>
        <taxon>Panagrolaimus</taxon>
    </lineage>
</organism>
<evidence type="ECO:0000313" key="1">
    <source>
        <dbReference type="Proteomes" id="UP000887579"/>
    </source>
</evidence>
<proteinExistence type="predicted"/>